<dbReference type="PANTHER" id="PTHR13026:SF0">
    <property type="entry name" value="RIBOSOMAL RNA PROCESSING 1B"/>
    <property type="match status" value="1"/>
</dbReference>
<dbReference type="InterPro" id="IPR010301">
    <property type="entry name" value="RRP1"/>
</dbReference>
<name>A0A084B456_STACB</name>
<evidence type="ECO:0000256" key="1">
    <source>
        <dbReference type="ARBA" id="ARBA00004123"/>
    </source>
</evidence>
<comment type="subcellular location">
    <subcellularLocation>
        <location evidence="1">Nucleus</location>
    </subcellularLocation>
</comment>
<evidence type="ECO:0000313" key="7">
    <source>
        <dbReference type="Proteomes" id="UP000028045"/>
    </source>
</evidence>
<keyword evidence="4" id="KW-0539">Nucleus</keyword>
<evidence type="ECO:0000256" key="5">
    <source>
        <dbReference type="SAM" id="MobiDB-lite"/>
    </source>
</evidence>
<dbReference type="Proteomes" id="UP000028045">
    <property type="component" value="Unassembled WGS sequence"/>
</dbReference>
<proteinExistence type="inferred from homology"/>
<dbReference type="AlphaFoldDB" id="A0A084B456"/>
<dbReference type="GO" id="GO:0030688">
    <property type="term" value="C:preribosome, small subunit precursor"/>
    <property type="evidence" value="ECO:0007669"/>
    <property type="project" value="InterPro"/>
</dbReference>
<sequence>MANEASQMPFIKNLASSDRKLRTASLESLQTFVASRAALPPTDALKLWKGLYYALWMTDRPLPQQALARDLAALVHRLRPACVDAWLRGFWAVMALQWTDIDVLRMEKFLLLVRRVFAAHVRWAADQQYDAARVDLLLAVLADGCFEPAGDLRRVPVGVRLHVLDLWVDELDREGALAEPRARPLLDGLRRLVDALRTCPVKSVRERARESLEDERLPWVEKTAESEGEDLDVDGKDAGGDDGSWDGIDD</sequence>
<reference evidence="6 7" key="1">
    <citation type="journal article" date="2014" name="BMC Genomics">
        <title>Comparative genome sequencing reveals chemotype-specific gene clusters in the toxigenic black mold Stachybotrys.</title>
        <authorList>
            <person name="Semeiks J."/>
            <person name="Borek D."/>
            <person name="Otwinowski Z."/>
            <person name="Grishin N.V."/>
        </authorList>
    </citation>
    <scope>NUCLEOTIDE SEQUENCE [LARGE SCALE GENOMIC DNA]</scope>
    <source>
        <strain evidence="7">CBS 109288 / IBT 7711</strain>
    </source>
</reference>
<dbReference type="PANTHER" id="PTHR13026">
    <property type="entry name" value="NNP-1 PROTEIN NOVEL NUCLEAR PROTEIN 1 NOP52"/>
    <property type="match status" value="1"/>
</dbReference>
<feature type="compositionally biased region" description="Basic and acidic residues" evidence="5">
    <location>
        <begin position="208"/>
        <end position="225"/>
    </location>
</feature>
<comment type="similarity">
    <text evidence="2">Belongs to the RRP1 family.</text>
</comment>
<dbReference type="GO" id="GO:0005634">
    <property type="term" value="C:nucleus"/>
    <property type="evidence" value="ECO:0007669"/>
    <property type="project" value="UniProtKB-SubCell"/>
</dbReference>
<evidence type="ECO:0000256" key="4">
    <source>
        <dbReference type="ARBA" id="ARBA00023242"/>
    </source>
</evidence>
<keyword evidence="7" id="KW-1185">Reference proteome</keyword>
<gene>
    <name evidence="6" type="ORF">S7711_01017</name>
</gene>
<dbReference type="Pfam" id="PF05997">
    <property type="entry name" value="Nop52"/>
    <property type="match status" value="1"/>
</dbReference>
<keyword evidence="3" id="KW-0698">rRNA processing</keyword>
<evidence type="ECO:0000256" key="2">
    <source>
        <dbReference type="ARBA" id="ARBA00006374"/>
    </source>
</evidence>
<protein>
    <recommendedName>
        <fullName evidence="8">Ribosomal RNA-processing protein 1</fullName>
    </recommendedName>
</protein>
<dbReference type="GO" id="GO:0006364">
    <property type="term" value="P:rRNA processing"/>
    <property type="evidence" value="ECO:0007669"/>
    <property type="project" value="UniProtKB-KW"/>
</dbReference>
<accession>A0A084B456</accession>
<evidence type="ECO:0008006" key="8">
    <source>
        <dbReference type="Google" id="ProtNLM"/>
    </source>
</evidence>
<evidence type="ECO:0000256" key="3">
    <source>
        <dbReference type="ARBA" id="ARBA00022552"/>
    </source>
</evidence>
<feature type="region of interest" description="Disordered" evidence="5">
    <location>
        <begin position="208"/>
        <end position="250"/>
    </location>
</feature>
<evidence type="ECO:0000313" key="6">
    <source>
        <dbReference type="EMBL" id="KEY72335.1"/>
    </source>
</evidence>
<dbReference type="EMBL" id="KL648095">
    <property type="protein sequence ID" value="KEY72335.1"/>
    <property type="molecule type" value="Genomic_DNA"/>
</dbReference>
<dbReference type="OrthoDB" id="2019504at2759"/>
<dbReference type="HOGENOM" id="CLU_022876_0_0_1"/>
<organism evidence="6 7">
    <name type="scientific">Stachybotrys chartarum (strain CBS 109288 / IBT 7711)</name>
    <name type="common">Toxic black mold</name>
    <name type="synonym">Stilbospora chartarum</name>
    <dbReference type="NCBI Taxonomy" id="1280523"/>
    <lineage>
        <taxon>Eukaryota</taxon>
        <taxon>Fungi</taxon>
        <taxon>Dikarya</taxon>
        <taxon>Ascomycota</taxon>
        <taxon>Pezizomycotina</taxon>
        <taxon>Sordariomycetes</taxon>
        <taxon>Hypocreomycetidae</taxon>
        <taxon>Hypocreales</taxon>
        <taxon>Stachybotryaceae</taxon>
        <taxon>Stachybotrys</taxon>
    </lineage>
</organism>